<dbReference type="EMBL" id="LAZR01003161">
    <property type="protein sequence ID" value="KKN21267.1"/>
    <property type="molecule type" value="Genomic_DNA"/>
</dbReference>
<evidence type="ECO:0000313" key="2">
    <source>
        <dbReference type="EMBL" id="KKN21267.1"/>
    </source>
</evidence>
<proteinExistence type="predicted"/>
<organism evidence="2">
    <name type="scientific">marine sediment metagenome</name>
    <dbReference type="NCBI Taxonomy" id="412755"/>
    <lineage>
        <taxon>unclassified sequences</taxon>
        <taxon>metagenomes</taxon>
        <taxon>ecological metagenomes</taxon>
    </lineage>
</organism>
<feature type="compositionally biased region" description="Basic and acidic residues" evidence="1">
    <location>
        <begin position="31"/>
        <end position="43"/>
    </location>
</feature>
<feature type="region of interest" description="Disordered" evidence="1">
    <location>
        <begin position="1"/>
        <end position="43"/>
    </location>
</feature>
<comment type="caution">
    <text evidence="2">The sequence shown here is derived from an EMBL/GenBank/DDBJ whole genome shotgun (WGS) entry which is preliminary data.</text>
</comment>
<gene>
    <name evidence="2" type="ORF">LCGC14_0926980</name>
</gene>
<evidence type="ECO:0000256" key="1">
    <source>
        <dbReference type="SAM" id="MobiDB-lite"/>
    </source>
</evidence>
<accession>A0A0F9PA02</accession>
<protein>
    <submittedName>
        <fullName evidence="2">Uncharacterized protein</fullName>
    </submittedName>
</protein>
<sequence>MPGHTPEERRRKRPFKIVEVSTGKVKGSSTNRKDAEARARNAK</sequence>
<reference evidence="2" key="1">
    <citation type="journal article" date="2015" name="Nature">
        <title>Complex archaea that bridge the gap between prokaryotes and eukaryotes.</title>
        <authorList>
            <person name="Spang A."/>
            <person name="Saw J.H."/>
            <person name="Jorgensen S.L."/>
            <person name="Zaremba-Niedzwiedzka K."/>
            <person name="Martijn J."/>
            <person name="Lind A.E."/>
            <person name="van Eijk R."/>
            <person name="Schleper C."/>
            <person name="Guy L."/>
            <person name="Ettema T.J."/>
        </authorList>
    </citation>
    <scope>NUCLEOTIDE SEQUENCE</scope>
</reference>
<dbReference type="AlphaFoldDB" id="A0A0F9PA02"/>
<name>A0A0F9PA02_9ZZZZ</name>